<organism evidence="2 3">
    <name type="scientific">Candidatus Monoglobus merdigallinarum</name>
    <dbReference type="NCBI Taxonomy" id="2838698"/>
    <lineage>
        <taxon>Bacteria</taxon>
        <taxon>Bacillati</taxon>
        <taxon>Bacillota</taxon>
        <taxon>Clostridia</taxon>
        <taxon>Monoglobales</taxon>
        <taxon>Monoglobaceae</taxon>
        <taxon>Monoglobus</taxon>
    </lineage>
</organism>
<evidence type="ECO:0008006" key="4">
    <source>
        <dbReference type="Google" id="ProtNLM"/>
    </source>
</evidence>
<dbReference type="AlphaFoldDB" id="A0A9D1PR80"/>
<accession>A0A9D1PR80</accession>
<feature type="signal peptide" evidence="1">
    <location>
        <begin position="1"/>
        <end position="23"/>
    </location>
</feature>
<comment type="caution">
    <text evidence="2">The sequence shown here is derived from an EMBL/GenBank/DDBJ whole genome shotgun (WGS) entry which is preliminary data.</text>
</comment>
<evidence type="ECO:0000313" key="3">
    <source>
        <dbReference type="Proteomes" id="UP000824162"/>
    </source>
</evidence>
<evidence type="ECO:0000313" key="2">
    <source>
        <dbReference type="EMBL" id="HIV86180.1"/>
    </source>
</evidence>
<keyword evidence="1" id="KW-0732">Signal</keyword>
<dbReference type="EMBL" id="DXIJ01000108">
    <property type="protein sequence ID" value="HIV86180.1"/>
    <property type="molecule type" value="Genomic_DNA"/>
</dbReference>
<evidence type="ECO:0000256" key="1">
    <source>
        <dbReference type="SAM" id="SignalP"/>
    </source>
</evidence>
<gene>
    <name evidence="2" type="ORF">H9900_05150</name>
</gene>
<proteinExistence type="predicted"/>
<sequence>MKKLTVCVLVFLIISAQLLSAFALDENRLITDVYRCSGSLYLSDWKSGSVVLKDVKPLTEGDSAAAAAGQLEYTEVPAFDGNIRSGATGEELDLSSLAWFLDMEVEVTVASLAGGELRIISVVTK</sequence>
<reference evidence="2" key="2">
    <citation type="submission" date="2021-04" db="EMBL/GenBank/DDBJ databases">
        <authorList>
            <person name="Gilroy R."/>
        </authorList>
    </citation>
    <scope>NUCLEOTIDE SEQUENCE</scope>
    <source>
        <strain evidence="2">5790</strain>
    </source>
</reference>
<protein>
    <recommendedName>
        <fullName evidence="4">Secreted protein</fullName>
    </recommendedName>
</protein>
<reference evidence="2" key="1">
    <citation type="journal article" date="2021" name="PeerJ">
        <title>Extensive microbial diversity within the chicken gut microbiome revealed by metagenomics and culture.</title>
        <authorList>
            <person name="Gilroy R."/>
            <person name="Ravi A."/>
            <person name="Getino M."/>
            <person name="Pursley I."/>
            <person name="Horton D.L."/>
            <person name="Alikhan N.F."/>
            <person name="Baker D."/>
            <person name="Gharbi K."/>
            <person name="Hall N."/>
            <person name="Watson M."/>
            <person name="Adriaenssens E.M."/>
            <person name="Foster-Nyarko E."/>
            <person name="Jarju S."/>
            <person name="Secka A."/>
            <person name="Antonio M."/>
            <person name="Oren A."/>
            <person name="Chaudhuri R.R."/>
            <person name="La Ragione R."/>
            <person name="Hildebrand F."/>
            <person name="Pallen M.J."/>
        </authorList>
    </citation>
    <scope>NUCLEOTIDE SEQUENCE</scope>
    <source>
        <strain evidence="2">5790</strain>
    </source>
</reference>
<dbReference type="Proteomes" id="UP000824162">
    <property type="component" value="Unassembled WGS sequence"/>
</dbReference>
<name>A0A9D1PR80_9FIRM</name>
<feature type="chain" id="PRO_5039368846" description="Secreted protein" evidence="1">
    <location>
        <begin position="24"/>
        <end position="125"/>
    </location>
</feature>